<sequence>MLRFVAGFLMFVWMLPLHALELEGPRTQGALLKGKVAPGHEVRLNGESVNITDSGRFAVGFGRDADQQQELVVVGPDGGTETHRIELAKRDYDVQRVDGVPDRTVNPDKQAMKRIREEARRVAKARQKTSRREAFLEGFIWPVEGRITGVYGSQRFYNGEPRQPHYGIDIAAEAGRTVLSPASGKVTFADPDLYFSGGTLIIDHGYGVSSTMLHLSDIHVSVGEEVQQGQALGEVGATGRATGAHLDWRMNWRNRRVDPTTIAPGLEDGYTPGASRGDG</sequence>
<evidence type="ECO:0000313" key="4">
    <source>
        <dbReference type="Proteomes" id="UP000295830"/>
    </source>
</evidence>
<evidence type="ECO:0000256" key="1">
    <source>
        <dbReference type="SAM" id="MobiDB-lite"/>
    </source>
</evidence>
<feature type="domain" description="M23ase beta-sheet core" evidence="2">
    <location>
        <begin position="164"/>
        <end position="259"/>
    </location>
</feature>
<reference evidence="3 4" key="1">
    <citation type="submission" date="2019-03" db="EMBL/GenBank/DDBJ databases">
        <title>Genomic Encyclopedia of Type Strains, Phase IV (KMG-IV): sequencing the most valuable type-strain genomes for metagenomic binning, comparative biology and taxonomic classification.</title>
        <authorList>
            <person name="Goeker M."/>
        </authorList>
    </citation>
    <scope>NUCLEOTIDE SEQUENCE [LARGE SCALE GENOMIC DNA]</scope>
    <source>
        <strain evidence="3 4">DSM 15505</strain>
    </source>
</reference>
<comment type="caution">
    <text evidence="3">The sequence shown here is derived from an EMBL/GenBank/DDBJ whole genome shotgun (WGS) entry which is preliminary data.</text>
</comment>
<dbReference type="GO" id="GO:0004222">
    <property type="term" value="F:metalloendopeptidase activity"/>
    <property type="evidence" value="ECO:0007669"/>
    <property type="project" value="TreeGrafter"/>
</dbReference>
<accession>A0A4V3EPQ1</accession>
<dbReference type="Pfam" id="PF01551">
    <property type="entry name" value="Peptidase_M23"/>
    <property type="match status" value="1"/>
</dbReference>
<gene>
    <name evidence="3" type="ORF">DES49_2545</name>
</gene>
<dbReference type="InterPro" id="IPR016047">
    <property type="entry name" value="M23ase_b-sheet_dom"/>
</dbReference>
<protein>
    <submittedName>
        <fullName evidence="3">Peptidase M23-like protein</fullName>
    </submittedName>
</protein>
<feature type="region of interest" description="Disordered" evidence="1">
    <location>
        <begin position="259"/>
        <end position="279"/>
    </location>
</feature>
<proteinExistence type="predicted"/>
<dbReference type="FunFam" id="2.70.70.10:FF:000019">
    <property type="entry name" value="M23 family peptidase"/>
    <property type="match status" value="1"/>
</dbReference>
<dbReference type="InterPro" id="IPR011055">
    <property type="entry name" value="Dup_hybrid_motif"/>
</dbReference>
<organism evidence="3 4">
    <name type="scientific">Halospina denitrificans</name>
    <dbReference type="NCBI Taxonomy" id="332522"/>
    <lineage>
        <taxon>Bacteria</taxon>
        <taxon>Pseudomonadati</taxon>
        <taxon>Pseudomonadota</taxon>
        <taxon>Gammaproteobacteria</taxon>
        <taxon>Halospina</taxon>
    </lineage>
</organism>
<dbReference type="PANTHER" id="PTHR21666:SF285">
    <property type="entry name" value="M23 FAMILY METALLOPEPTIDASE"/>
    <property type="match status" value="1"/>
</dbReference>
<name>A0A4V3EPQ1_9GAMM</name>
<evidence type="ECO:0000313" key="3">
    <source>
        <dbReference type="EMBL" id="TDT38568.1"/>
    </source>
</evidence>
<keyword evidence="4" id="KW-1185">Reference proteome</keyword>
<dbReference type="Gene3D" id="2.70.70.10">
    <property type="entry name" value="Glucose Permease (Domain IIA)"/>
    <property type="match status" value="1"/>
</dbReference>
<evidence type="ECO:0000259" key="2">
    <source>
        <dbReference type="Pfam" id="PF01551"/>
    </source>
</evidence>
<dbReference type="CDD" id="cd12797">
    <property type="entry name" value="M23_peptidase"/>
    <property type="match status" value="1"/>
</dbReference>
<dbReference type="AlphaFoldDB" id="A0A4V3EPQ1"/>
<dbReference type="PANTHER" id="PTHR21666">
    <property type="entry name" value="PEPTIDASE-RELATED"/>
    <property type="match status" value="1"/>
</dbReference>
<dbReference type="InterPro" id="IPR050570">
    <property type="entry name" value="Cell_wall_metabolism_enzyme"/>
</dbReference>
<dbReference type="EMBL" id="SOAX01000006">
    <property type="protein sequence ID" value="TDT38568.1"/>
    <property type="molecule type" value="Genomic_DNA"/>
</dbReference>
<dbReference type="RefSeq" id="WP_243865041.1">
    <property type="nucleotide sequence ID" value="NZ_SOAX01000006.1"/>
</dbReference>
<dbReference type="SUPFAM" id="SSF51261">
    <property type="entry name" value="Duplicated hybrid motif"/>
    <property type="match status" value="1"/>
</dbReference>
<dbReference type="Proteomes" id="UP000295830">
    <property type="component" value="Unassembled WGS sequence"/>
</dbReference>